<dbReference type="Pfam" id="PF00534">
    <property type="entry name" value="Glycos_transf_1"/>
    <property type="match status" value="1"/>
</dbReference>
<dbReference type="EC" id="2.4.-.-" evidence="3"/>
<keyword evidence="3" id="KW-0328">Glycosyltransferase</keyword>
<dbReference type="PANTHER" id="PTHR12526:SF630">
    <property type="entry name" value="GLYCOSYLTRANSFERASE"/>
    <property type="match status" value="1"/>
</dbReference>
<dbReference type="SUPFAM" id="SSF53756">
    <property type="entry name" value="UDP-Glycosyltransferase/glycogen phosphorylase"/>
    <property type="match status" value="1"/>
</dbReference>
<dbReference type="EMBL" id="JAUHTQ010000016">
    <property type="protein sequence ID" value="MDN4495140.1"/>
    <property type="molecule type" value="Genomic_DNA"/>
</dbReference>
<organism evidence="3 4">
    <name type="scientific">Ureibacillus aquaedulcis</name>
    <dbReference type="NCBI Taxonomy" id="3058421"/>
    <lineage>
        <taxon>Bacteria</taxon>
        <taxon>Bacillati</taxon>
        <taxon>Bacillota</taxon>
        <taxon>Bacilli</taxon>
        <taxon>Bacillales</taxon>
        <taxon>Caryophanaceae</taxon>
        <taxon>Ureibacillus</taxon>
    </lineage>
</organism>
<gene>
    <name evidence="3" type="ORF">QYB95_16420</name>
</gene>
<protein>
    <submittedName>
        <fullName evidence="3">Glycosyltransferase</fullName>
        <ecNumber evidence="3">2.4.-.-</ecNumber>
    </submittedName>
</protein>
<feature type="domain" description="Glycosyltransferase subfamily 4-like N-terminal" evidence="2">
    <location>
        <begin position="27"/>
        <end position="186"/>
    </location>
</feature>
<evidence type="ECO:0000259" key="1">
    <source>
        <dbReference type="Pfam" id="PF00534"/>
    </source>
</evidence>
<sequence>METNKVDINNRNEYRITIAMVLPSLKIGGGQKIAIDIANSLDSRRFNVIFIIIEEEANTSFEKNICEKFDVAFLRKEKGFSIKTIFRLMKVLRRQKVDVVHVHLRALIYTSLATLFTKVNTRIYTVHSIAQHDGGGYLRFLYKVAFKYWGYIPVAICDYVKDTMIDYYRLSSDKVPLIYNGIDLKRYPEKQRIESSSNRINFISVASFWGVKNHELLLKAFASASKQCPDIYLTLLGDGPLQQGMIQLTKNLGIHDRVSFRGNVTNVSEHLRMSDVFIMSSDFEGFPLSVIEAMATGLPIITTAAGGVIDLVKHEYNGLIVPTRDIESLSNAMIEITINENTRKNFAANSKLLSEQYNILDMVEAYTKLY</sequence>
<evidence type="ECO:0000313" key="4">
    <source>
        <dbReference type="Proteomes" id="UP001172743"/>
    </source>
</evidence>
<proteinExistence type="predicted"/>
<dbReference type="InterPro" id="IPR028098">
    <property type="entry name" value="Glyco_trans_4-like_N"/>
</dbReference>
<name>A0ABT8GUP8_9BACL</name>
<dbReference type="GO" id="GO:0016757">
    <property type="term" value="F:glycosyltransferase activity"/>
    <property type="evidence" value="ECO:0007669"/>
    <property type="project" value="UniProtKB-KW"/>
</dbReference>
<dbReference type="Gene3D" id="3.40.50.2000">
    <property type="entry name" value="Glycogen Phosphorylase B"/>
    <property type="match status" value="2"/>
</dbReference>
<dbReference type="Pfam" id="PF13439">
    <property type="entry name" value="Glyco_transf_4"/>
    <property type="match status" value="1"/>
</dbReference>
<comment type="caution">
    <text evidence="3">The sequence shown here is derived from an EMBL/GenBank/DDBJ whole genome shotgun (WGS) entry which is preliminary data.</text>
</comment>
<dbReference type="Proteomes" id="UP001172743">
    <property type="component" value="Unassembled WGS sequence"/>
</dbReference>
<dbReference type="PANTHER" id="PTHR12526">
    <property type="entry name" value="GLYCOSYLTRANSFERASE"/>
    <property type="match status" value="1"/>
</dbReference>
<keyword evidence="4" id="KW-1185">Reference proteome</keyword>
<keyword evidence="3" id="KW-0808">Transferase</keyword>
<evidence type="ECO:0000259" key="2">
    <source>
        <dbReference type="Pfam" id="PF13439"/>
    </source>
</evidence>
<accession>A0ABT8GUP8</accession>
<evidence type="ECO:0000313" key="3">
    <source>
        <dbReference type="EMBL" id="MDN4495140.1"/>
    </source>
</evidence>
<dbReference type="InterPro" id="IPR001296">
    <property type="entry name" value="Glyco_trans_1"/>
</dbReference>
<feature type="domain" description="Glycosyl transferase family 1" evidence="1">
    <location>
        <begin position="190"/>
        <end position="351"/>
    </location>
</feature>
<dbReference type="RefSeq" id="WP_301139456.1">
    <property type="nucleotide sequence ID" value="NZ_JAUHTQ010000016.1"/>
</dbReference>
<reference evidence="3" key="1">
    <citation type="submission" date="2023-07" db="EMBL/GenBank/DDBJ databases">
        <title>Ureibacillus sp. isolated from freshwater well.</title>
        <authorList>
            <person name="Kirdat K."/>
            <person name="Bhatt A."/>
            <person name="Teware R."/>
            <person name="Bhavsar Y."/>
            <person name="Yadav A."/>
        </authorList>
    </citation>
    <scope>NUCLEOTIDE SEQUENCE</scope>
    <source>
        <strain evidence="3">BA0131</strain>
    </source>
</reference>